<dbReference type="OrthoDB" id="7348740at2"/>
<gene>
    <name evidence="2" type="ORF">LMTR13_19365</name>
</gene>
<sequence>MSKFGVTLIAVVLVTALSSAATAKSRGHFGLGPLGSVKSAFARVLGPGLFHSRPRHHRRVHVRRIKNAPVALKSAPVALQGIPSATKQPSGEEGLVVGRLFTDPAARRQIAATAALAHWHGDRNATDGWWSHGHGGYGWVGPLFWPFAYNDIYGYAIFGDGMGFWDYGYPDIYAGVFGPYGSDELAAYMAPRSSDRREQGIPPLQQLCGDAGRESTGLAIDQIQRAIQPTEAQRAALDHLADASNSAAQIIQASCPTQPASTAPARLALMQQRTAAILTAVISLQPLLGDLYDLLNDEQKTRLNALADDQLKTASANGAMKAPAQGCEASLPAALQWPAGEIEASLHPNEAQRDALERLQRASARAVEMLSYECQPKDAITPPARLAAVDGRLDTMQQAINLVSDALEDFYNTLSDEQKSQFELIGPKRAP</sequence>
<keyword evidence="1" id="KW-0732">Signal</keyword>
<dbReference type="STRING" id="1274631.LMTR13_19365"/>
<dbReference type="GO" id="GO:0042597">
    <property type="term" value="C:periplasmic space"/>
    <property type="evidence" value="ECO:0007669"/>
    <property type="project" value="InterPro"/>
</dbReference>
<evidence type="ECO:0000313" key="3">
    <source>
        <dbReference type="Proteomes" id="UP000092839"/>
    </source>
</evidence>
<evidence type="ECO:0000313" key="2">
    <source>
        <dbReference type="EMBL" id="ANW02007.1"/>
    </source>
</evidence>
<protein>
    <recommendedName>
        <fullName evidence="4">LTXXQ motif family protein</fullName>
    </recommendedName>
</protein>
<name>A0A1B1UGY1_9BRAD</name>
<evidence type="ECO:0008006" key="4">
    <source>
        <dbReference type="Google" id="ProtNLM"/>
    </source>
</evidence>
<feature type="chain" id="PRO_5008530611" description="LTXXQ motif family protein" evidence="1">
    <location>
        <begin position="24"/>
        <end position="431"/>
    </location>
</feature>
<feature type="signal peptide" evidence="1">
    <location>
        <begin position="1"/>
        <end position="23"/>
    </location>
</feature>
<accession>A0A1B1UGY1</accession>
<dbReference type="AlphaFoldDB" id="A0A1B1UGY1"/>
<dbReference type="InterPro" id="IPR012899">
    <property type="entry name" value="LTXXQ"/>
</dbReference>
<dbReference type="Proteomes" id="UP000092839">
    <property type="component" value="Chromosome"/>
</dbReference>
<reference evidence="2 3" key="1">
    <citation type="submission" date="2016-07" db="EMBL/GenBank/DDBJ databases">
        <title>Complete genome sequence of Bradyrhizobium icense LMTR 13T, a potential inoculant strain isolated from lima bean (Phaseolus lunatus) in Peru.</title>
        <authorList>
            <person name="Ormeno-Orrillo E."/>
            <person name="Duran D."/>
            <person name="Rogel M.A."/>
            <person name="Rey L."/>
            <person name="Imperial J."/>
            <person name="Ruiz-Argueso T."/>
            <person name="Martinez-Romero E."/>
        </authorList>
    </citation>
    <scope>NUCLEOTIDE SEQUENCE [LARGE SCALE GENOMIC DNA]</scope>
    <source>
        <strain evidence="2 3">LMTR 13</strain>
    </source>
</reference>
<evidence type="ECO:0000256" key="1">
    <source>
        <dbReference type="SAM" id="SignalP"/>
    </source>
</evidence>
<dbReference type="EMBL" id="CP016428">
    <property type="protein sequence ID" value="ANW02007.1"/>
    <property type="molecule type" value="Genomic_DNA"/>
</dbReference>
<dbReference type="RefSeq" id="WP_065729221.1">
    <property type="nucleotide sequence ID" value="NZ_CP016428.1"/>
</dbReference>
<dbReference type="Pfam" id="PF07813">
    <property type="entry name" value="LTXXQ"/>
    <property type="match status" value="2"/>
</dbReference>
<dbReference type="KEGG" id="bic:LMTR13_19365"/>
<proteinExistence type="predicted"/>
<organism evidence="2 3">
    <name type="scientific">Bradyrhizobium icense</name>
    <dbReference type="NCBI Taxonomy" id="1274631"/>
    <lineage>
        <taxon>Bacteria</taxon>
        <taxon>Pseudomonadati</taxon>
        <taxon>Pseudomonadota</taxon>
        <taxon>Alphaproteobacteria</taxon>
        <taxon>Hyphomicrobiales</taxon>
        <taxon>Nitrobacteraceae</taxon>
        <taxon>Bradyrhizobium</taxon>
    </lineage>
</organism>
<keyword evidence="3" id="KW-1185">Reference proteome</keyword>